<dbReference type="InterPro" id="IPR001962">
    <property type="entry name" value="Asn_synthase"/>
</dbReference>
<reference evidence="6 7" key="1">
    <citation type="submission" date="2018-08" db="EMBL/GenBank/DDBJ databases">
        <title>Sphingobium sp. EO9.</title>
        <authorList>
            <person name="Park Y."/>
            <person name="Kim K.H."/>
            <person name="Jeon C.O."/>
        </authorList>
    </citation>
    <scope>NUCLEOTIDE SEQUENCE [LARGE SCALE GENOMIC DNA]</scope>
    <source>
        <strain evidence="6 7">EO9</strain>
    </source>
</reference>
<dbReference type="InterPro" id="IPR014729">
    <property type="entry name" value="Rossmann-like_a/b/a_fold"/>
</dbReference>
<dbReference type="InterPro" id="IPR029055">
    <property type="entry name" value="Ntn_hydrolases_N"/>
</dbReference>
<dbReference type="PIRSF" id="PIRSF001589">
    <property type="entry name" value="Asn_synthetase_glu-h"/>
    <property type="match status" value="1"/>
</dbReference>
<dbReference type="SUPFAM" id="SSF52402">
    <property type="entry name" value="Adenine nucleotide alpha hydrolases-like"/>
    <property type="match status" value="1"/>
</dbReference>
<dbReference type="EMBL" id="QVRA01000018">
    <property type="protein sequence ID" value="RJG53167.1"/>
    <property type="molecule type" value="Genomic_DNA"/>
</dbReference>
<dbReference type="AlphaFoldDB" id="A0A418YPD2"/>
<evidence type="ECO:0000256" key="4">
    <source>
        <dbReference type="ARBA" id="ARBA00048741"/>
    </source>
</evidence>
<dbReference type="Gene3D" id="3.60.20.10">
    <property type="entry name" value="Glutamine Phosphoribosylpyrophosphate, subunit 1, domain 1"/>
    <property type="match status" value="1"/>
</dbReference>
<name>A0A418YPD2_9SPHN</name>
<keyword evidence="7" id="KW-1185">Reference proteome</keyword>
<evidence type="ECO:0000256" key="3">
    <source>
        <dbReference type="ARBA" id="ARBA00012737"/>
    </source>
</evidence>
<dbReference type="PANTHER" id="PTHR43284">
    <property type="entry name" value="ASPARAGINE SYNTHETASE (GLUTAMINE-HYDROLYZING)"/>
    <property type="match status" value="1"/>
</dbReference>
<dbReference type="Proteomes" id="UP000283469">
    <property type="component" value="Unassembled WGS sequence"/>
</dbReference>
<evidence type="ECO:0000313" key="7">
    <source>
        <dbReference type="Proteomes" id="UP000283469"/>
    </source>
</evidence>
<comment type="similarity">
    <text evidence="2">Belongs to the asparagine synthetase family.</text>
</comment>
<dbReference type="SUPFAM" id="SSF56235">
    <property type="entry name" value="N-terminal nucleophile aminohydrolases (Ntn hydrolases)"/>
    <property type="match status" value="1"/>
</dbReference>
<sequence length="586" mass="64587">MVTRYLILVGRVADEDRQKVVLGSASAMHVAIERPGFRALVNDEMASLILPRGTGCIIGKLFAKFGPARSISPEDQEEGDRIASQSVAGLINRYWGEYVACFLQPRGVTILRDPGAACPCYYLRLVDGYAIASDISLLVEFKFLRPHVAWDQIPRYLSAKDLPFEHTGLQGVRELLAGTTLTVSNDRAEIALAWSPWDHVERDAPPESEDLPARLWRTVHQCVRSAVSDIDSGLLMLSGGLDSSVVASCLAGAATQISAMTMVSSDAYGDERQYAQEMASHQGLHLHEHHYSLDDIDLSKSVAARLPKPVAAIHELALYSAVVRRCREIGASAVITGNGGDNVFYNSSSVRPFFDRLKDDGFSVGAFHTFNDICSITRVSSGKALKAIASFALRPRHEYVWERETSFLDAALTASLRKTTYDHAWLSSPPGAAVGKLGHIAFLLRMQNHIEGYLRSDDLPVINPLTSQPVLELALAIPTWRQFEGGINRSVVRRAFQQHLPPLILDRRQKGSPGGFALSIIEAKATEIRERLLDGELVRRRFLDGGAIDHALRQGPAIGLGYMRLLSFLDIEAWIRNWEEGQTNAP</sequence>
<evidence type="ECO:0000256" key="2">
    <source>
        <dbReference type="ARBA" id="ARBA00005752"/>
    </source>
</evidence>
<dbReference type="InterPro" id="IPR006426">
    <property type="entry name" value="Asn_synth_AEB"/>
</dbReference>
<evidence type="ECO:0000256" key="1">
    <source>
        <dbReference type="ARBA" id="ARBA00005187"/>
    </source>
</evidence>
<gene>
    <name evidence="6" type="ORF">D0Z70_17255</name>
</gene>
<dbReference type="OrthoDB" id="7053173at2"/>
<comment type="caution">
    <text evidence="6">The sequence shown here is derived from an EMBL/GenBank/DDBJ whole genome shotgun (WGS) entry which is preliminary data.</text>
</comment>
<evidence type="ECO:0000313" key="6">
    <source>
        <dbReference type="EMBL" id="RJG53167.1"/>
    </source>
</evidence>
<dbReference type="PANTHER" id="PTHR43284:SF1">
    <property type="entry name" value="ASPARAGINE SYNTHETASE"/>
    <property type="match status" value="1"/>
</dbReference>
<evidence type="ECO:0000259" key="5">
    <source>
        <dbReference type="Pfam" id="PF00733"/>
    </source>
</evidence>
<dbReference type="Pfam" id="PF00733">
    <property type="entry name" value="Asn_synthase"/>
    <property type="match status" value="1"/>
</dbReference>
<protein>
    <recommendedName>
        <fullName evidence="3">asparagine synthase (glutamine-hydrolyzing)</fullName>
        <ecNumber evidence="3">6.3.5.4</ecNumber>
    </recommendedName>
</protein>
<accession>A0A418YPD2</accession>
<dbReference type="GO" id="GO:0004066">
    <property type="term" value="F:asparagine synthase (glutamine-hydrolyzing) activity"/>
    <property type="evidence" value="ECO:0007669"/>
    <property type="project" value="UniProtKB-EC"/>
</dbReference>
<dbReference type="EC" id="6.3.5.4" evidence="3"/>
<proteinExistence type="inferred from homology"/>
<dbReference type="GO" id="GO:0005829">
    <property type="term" value="C:cytosol"/>
    <property type="evidence" value="ECO:0007669"/>
    <property type="project" value="TreeGrafter"/>
</dbReference>
<dbReference type="GO" id="GO:0006529">
    <property type="term" value="P:asparagine biosynthetic process"/>
    <property type="evidence" value="ECO:0007669"/>
    <property type="project" value="InterPro"/>
</dbReference>
<organism evidence="6 7">
    <name type="scientific">Sphingobium terrigena</name>
    <dbReference type="NCBI Taxonomy" id="2304063"/>
    <lineage>
        <taxon>Bacteria</taxon>
        <taxon>Pseudomonadati</taxon>
        <taxon>Pseudomonadota</taxon>
        <taxon>Alphaproteobacteria</taxon>
        <taxon>Sphingomonadales</taxon>
        <taxon>Sphingomonadaceae</taxon>
        <taxon>Sphingobium</taxon>
    </lineage>
</organism>
<feature type="domain" description="Asparagine synthetase" evidence="5">
    <location>
        <begin position="221"/>
        <end position="575"/>
    </location>
</feature>
<comment type="catalytic activity">
    <reaction evidence="4">
        <text>L-aspartate + L-glutamine + ATP + H2O = L-asparagine + L-glutamate + AMP + diphosphate + H(+)</text>
        <dbReference type="Rhea" id="RHEA:12228"/>
        <dbReference type="ChEBI" id="CHEBI:15377"/>
        <dbReference type="ChEBI" id="CHEBI:15378"/>
        <dbReference type="ChEBI" id="CHEBI:29985"/>
        <dbReference type="ChEBI" id="CHEBI:29991"/>
        <dbReference type="ChEBI" id="CHEBI:30616"/>
        <dbReference type="ChEBI" id="CHEBI:33019"/>
        <dbReference type="ChEBI" id="CHEBI:58048"/>
        <dbReference type="ChEBI" id="CHEBI:58359"/>
        <dbReference type="ChEBI" id="CHEBI:456215"/>
        <dbReference type="EC" id="6.3.5.4"/>
    </reaction>
</comment>
<dbReference type="InterPro" id="IPR051786">
    <property type="entry name" value="ASN_synthetase/amidase"/>
</dbReference>
<dbReference type="Gene3D" id="3.40.50.620">
    <property type="entry name" value="HUPs"/>
    <property type="match status" value="1"/>
</dbReference>
<comment type="pathway">
    <text evidence="1">Amino-acid biosynthesis; L-asparagine biosynthesis; L-asparagine from L-aspartate (L-Gln route): step 1/1.</text>
</comment>